<dbReference type="InterPro" id="IPR035965">
    <property type="entry name" value="PAS-like_dom_sf"/>
</dbReference>
<dbReference type="RefSeq" id="WP_008060023.1">
    <property type="nucleotide sequence ID" value="NZ_AFHG01000036.1"/>
</dbReference>
<evidence type="ECO:0000313" key="12">
    <source>
        <dbReference type="Proteomes" id="UP000005019"/>
    </source>
</evidence>
<dbReference type="InterPro" id="IPR013656">
    <property type="entry name" value="PAS_4"/>
</dbReference>
<keyword evidence="12" id="KW-1185">Reference proteome</keyword>
<dbReference type="Pfam" id="PF02518">
    <property type="entry name" value="HATPase_c"/>
    <property type="match status" value="1"/>
</dbReference>
<keyword evidence="7" id="KW-0472">Membrane</keyword>
<dbReference type="FunFam" id="1.10.287.130:FF:000070">
    <property type="entry name" value="Histidine kinase sensor protein"/>
    <property type="match status" value="1"/>
</dbReference>
<dbReference type="InterPro" id="IPR036890">
    <property type="entry name" value="HATPase_C_sf"/>
</dbReference>
<protein>
    <recommendedName>
        <fullName evidence="3">histidine kinase</fullName>
        <ecNumber evidence="3">2.7.13.3</ecNumber>
    </recommendedName>
</protein>
<dbReference type="InterPro" id="IPR000014">
    <property type="entry name" value="PAS"/>
</dbReference>
<feature type="domain" description="PAS" evidence="9">
    <location>
        <begin position="364"/>
        <end position="437"/>
    </location>
</feature>
<dbReference type="GO" id="GO:0005886">
    <property type="term" value="C:plasma membrane"/>
    <property type="evidence" value="ECO:0007669"/>
    <property type="project" value="UniProtKB-SubCell"/>
</dbReference>
<dbReference type="eggNOG" id="COG4251">
    <property type="taxonomic scope" value="Bacteria"/>
</dbReference>
<dbReference type="GO" id="GO:0006355">
    <property type="term" value="P:regulation of DNA-templated transcription"/>
    <property type="evidence" value="ECO:0007669"/>
    <property type="project" value="InterPro"/>
</dbReference>
<dbReference type="Pfam" id="PF00989">
    <property type="entry name" value="PAS"/>
    <property type="match status" value="1"/>
</dbReference>
<dbReference type="CDD" id="cd00130">
    <property type="entry name" value="PAS"/>
    <property type="match status" value="4"/>
</dbReference>
<evidence type="ECO:0000256" key="7">
    <source>
        <dbReference type="SAM" id="Phobius"/>
    </source>
</evidence>
<dbReference type="eggNOG" id="COG2202">
    <property type="taxonomic scope" value="Bacteria"/>
</dbReference>
<dbReference type="SMART" id="SM00387">
    <property type="entry name" value="HATPase_c"/>
    <property type="match status" value="1"/>
</dbReference>
<dbReference type="Gene3D" id="1.10.287.130">
    <property type="match status" value="1"/>
</dbReference>
<dbReference type="Gene3D" id="3.30.450.20">
    <property type="entry name" value="PAS domain"/>
    <property type="match status" value="4"/>
</dbReference>
<dbReference type="SMART" id="SM00091">
    <property type="entry name" value="PAS"/>
    <property type="match status" value="4"/>
</dbReference>
<comment type="subcellular location">
    <subcellularLocation>
        <location evidence="2">Cell inner membrane</location>
        <topology evidence="2">Multi-pass membrane protein</topology>
    </subcellularLocation>
</comment>
<proteinExistence type="predicted"/>
<dbReference type="STRING" id="1000565.METUNv1_01321"/>
<feature type="domain" description="PAC" evidence="10">
    <location>
        <begin position="439"/>
        <end position="491"/>
    </location>
</feature>
<dbReference type="PANTHER" id="PTHR43304">
    <property type="entry name" value="PHYTOCHROME-LIKE PROTEIN CPH1"/>
    <property type="match status" value="1"/>
</dbReference>
<evidence type="ECO:0000259" key="9">
    <source>
        <dbReference type="PROSITE" id="PS50112"/>
    </source>
</evidence>
<evidence type="ECO:0000256" key="6">
    <source>
        <dbReference type="ARBA" id="ARBA00022777"/>
    </source>
</evidence>
<evidence type="ECO:0000256" key="2">
    <source>
        <dbReference type="ARBA" id="ARBA00004429"/>
    </source>
</evidence>
<gene>
    <name evidence="11" type="ORF">METUNv1_01321</name>
</gene>
<dbReference type="PANTHER" id="PTHR43304:SF1">
    <property type="entry name" value="PAC DOMAIN-CONTAINING PROTEIN"/>
    <property type="match status" value="1"/>
</dbReference>
<dbReference type="PROSITE" id="PS50113">
    <property type="entry name" value="PAC"/>
    <property type="match status" value="2"/>
</dbReference>
<dbReference type="InterPro" id="IPR052162">
    <property type="entry name" value="Sensor_kinase/Photoreceptor"/>
</dbReference>
<dbReference type="Pfam" id="PF00512">
    <property type="entry name" value="HisKA"/>
    <property type="match status" value="1"/>
</dbReference>
<dbReference type="InterPro" id="IPR036097">
    <property type="entry name" value="HisK_dim/P_sf"/>
</dbReference>
<feature type="domain" description="Histidine kinase" evidence="8">
    <location>
        <begin position="767"/>
        <end position="981"/>
    </location>
</feature>
<dbReference type="InterPro" id="IPR000700">
    <property type="entry name" value="PAS-assoc_C"/>
</dbReference>
<feature type="transmembrane region" description="Helical" evidence="7">
    <location>
        <begin position="32"/>
        <end position="53"/>
    </location>
</feature>
<dbReference type="EC" id="2.7.13.3" evidence="3"/>
<dbReference type="InterPro" id="IPR001610">
    <property type="entry name" value="PAC"/>
</dbReference>
<dbReference type="InterPro" id="IPR013655">
    <property type="entry name" value="PAS_fold_3"/>
</dbReference>
<evidence type="ECO:0000259" key="10">
    <source>
        <dbReference type="PROSITE" id="PS50113"/>
    </source>
</evidence>
<dbReference type="InterPro" id="IPR003594">
    <property type="entry name" value="HATPase_dom"/>
</dbReference>
<evidence type="ECO:0000313" key="11">
    <source>
        <dbReference type="EMBL" id="EGK72556.1"/>
    </source>
</evidence>
<dbReference type="Gene3D" id="3.30.565.10">
    <property type="entry name" value="Histidine kinase-like ATPase, C-terminal domain"/>
    <property type="match status" value="1"/>
</dbReference>
<dbReference type="Proteomes" id="UP000005019">
    <property type="component" value="Unassembled WGS sequence"/>
</dbReference>
<keyword evidence="6 11" id="KW-0418">Kinase</keyword>
<evidence type="ECO:0000256" key="4">
    <source>
        <dbReference type="ARBA" id="ARBA00022553"/>
    </source>
</evidence>
<name>F5RAG0_METUF</name>
<dbReference type="SMART" id="SM00086">
    <property type="entry name" value="PAC"/>
    <property type="match status" value="4"/>
</dbReference>
<dbReference type="SUPFAM" id="SSF47384">
    <property type="entry name" value="Homodimeric domain of signal transducing histidine kinase"/>
    <property type="match status" value="1"/>
</dbReference>
<keyword evidence="7" id="KW-0812">Transmembrane</keyword>
<comment type="caution">
    <text evidence="11">The sequence shown here is derived from an EMBL/GenBank/DDBJ whole genome shotgun (WGS) entry which is preliminary data.</text>
</comment>
<organism evidence="11 12">
    <name type="scientific">Methyloversatilis universalis (strain ATCC BAA-1314 / DSM 25237 / JCM 13912 / CCUG 52030 / FAM5)</name>
    <dbReference type="NCBI Taxonomy" id="1000565"/>
    <lineage>
        <taxon>Bacteria</taxon>
        <taxon>Pseudomonadati</taxon>
        <taxon>Pseudomonadota</taxon>
        <taxon>Betaproteobacteria</taxon>
        <taxon>Nitrosomonadales</taxon>
        <taxon>Sterolibacteriaceae</taxon>
        <taxon>Methyloversatilis</taxon>
    </lineage>
</organism>
<dbReference type="PRINTS" id="PR00344">
    <property type="entry name" value="BCTRLSENSOR"/>
</dbReference>
<reference evidence="11 12" key="1">
    <citation type="journal article" date="2011" name="J. Bacteriol.">
        <title>Genome sequence of Methyloversatilis universalis FAM5T, a methylotrophic representative of the order Rhodocyclales.</title>
        <authorList>
            <person name="Kittichotirat W."/>
            <person name="Good N.M."/>
            <person name="Hall R."/>
            <person name="Bringel F."/>
            <person name="Lajus A."/>
            <person name="Medigue C."/>
            <person name="Smalley N.E."/>
            <person name="Beck D."/>
            <person name="Bumgarner R."/>
            <person name="Vuilleumier S."/>
            <person name="Kalyuzhnaya M.G."/>
        </authorList>
    </citation>
    <scope>NUCLEOTIDE SEQUENCE [LARGE SCALE GENOMIC DNA]</scope>
    <source>
        <strain evidence="12">ATCC BAA-1314 / JCM 13912 / FAM5</strain>
    </source>
</reference>
<evidence type="ECO:0000256" key="1">
    <source>
        <dbReference type="ARBA" id="ARBA00000085"/>
    </source>
</evidence>
<accession>F5RAG0</accession>
<sequence length="982" mass="109949">MSEADHQPASGLDRIADAAPAARARRGRRSPALWQGLSLGLFVLMVSLGLAALSGRDDAGAVHATLGHELAAAIAERRAEPIHAALDEAARRGQLIAATVRDADGTVIAELKGPSPTGSERHLQIDGQVMHQGRPVGLLSVVSMQEGGGSLLARTLLPAFALAGFCALVAWGAGSTLRRRLAPSLSALEGASAVIAQGGRPSLDRITDSLLAPLARALENAAFTLASRRDEAMAREQRLGRIVRAHDEAEWEWWPATGETWYSPRFPELLGYTAHDAFESQFKWRAAIHPDDAGTVRRARDRLVRGELQRTDDPIRLRVRDGTYRWFRLRATADRDPQGGARCVSGTLEDVTRERMTLDALRESEARLFHAVRGSFDGAWDWDLGAGRYFLSPRLSEILGISQAQQPQTHDDLLERVHPDDLARLQHAIDEHFLRRESFDIEYRMRHADGRYLWVRDRGLATRSPNGKVLRFSGSITDITERKLAEEAVVRLAAEKQALLDDVPVAIVYVRDNQIADCNRRCEEIFGYRQSELIGCTMDLFFNSYHELPALLEGAGRNAPQPHAQEAMLMRRDGSPLHAYVSVRQVSTRTSSPEETIWIFSDDTARRRALDAARREEHFSAALVRSMPGVFLLVDARGALRRWNENLQTVTGHGAPDLMGKSALDLFPEVFRPLLRRQARRALTHRDSTFEADLLSAGGEHLTHAFSLYRLDLDGLPHLLCTGLDIRAQKEAERSVLAMNQRLETRVRERTAELLTAMRELESFSYSVSHDLAAPLRGIDGFSRMIEEDYADQLDERGRDYINRIRAGTQRMHRLIDDLLGLARITRNEMNRQMVDLSAMVSEICSELTRSEPERRAEFLIQPSMRVYADANLLRIALDNLLRNAWKFTSRHDGARIEIGCLQHDRELVYFVKDDGAGFDMRYATKLFGPFQRLHSVGEFSGSGIGLAIVNRIVQRHGGRIWAEAEVERGACFFFTLEPAVQ</sequence>
<dbReference type="SUPFAM" id="SSF55874">
    <property type="entry name" value="ATPase domain of HSP90 chaperone/DNA topoisomerase II/histidine kinase"/>
    <property type="match status" value="1"/>
</dbReference>
<dbReference type="FunFam" id="3.30.565.10:FF:000006">
    <property type="entry name" value="Sensor histidine kinase WalK"/>
    <property type="match status" value="1"/>
</dbReference>
<evidence type="ECO:0000259" key="8">
    <source>
        <dbReference type="PROSITE" id="PS50109"/>
    </source>
</evidence>
<dbReference type="CDD" id="cd00082">
    <property type="entry name" value="HisKA"/>
    <property type="match status" value="1"/>
</dbReference>
<keyword evidence="7" id="KW-1133">Transmembrane helix</keyword>
<keyword evidence="5" id="KW-0808">Transferase</keyword>
<dbReference type="SUPFAM" id="SSF55785">
    <property type="entry name" value="PYP-like sensor domain (PAS domain)"/>
    <property type="match status" value="4"/>
</dbReference>
<evidence type="ECO:0000256" key="5">
    <source>
        <dbReference type="ARBA" id="ARBA00022679"/>
    </source>
</evidence>
<dbReference type="SMART" id="SM00388">
    <property type="entry name" value="HisKA"/>
    <property type="match status" value="1"/>
</dbReference>
<dbReference type="InterPro" id="IPR005467">
    <property type="entry name" value="His_kinase_dom"/>
</dbReference>
<dbReference type="GO" id="GO:0000155">
    <property type="term" value="F:phosphorelay sensor kinase activity"/>
    <property type="evidence" value="ECO:0007669"/>
    <property type="project" value="InterPro"/>
</dbReference>
<dbReference type="Pfam" id="PF08447">
    <property type="entry name" value="PAS_3"/>
    <property type="match status" value="2"/>
</dbReference>
<evidence type="ECO:0000256" key="3">
    <source>
        <dbReference type="ARBA" id="ARBA00012438"/>
    </source>
</evidence>
<feature type="transmembrane region" description="Helical" evidence="7">
    <location>
        <begin position="151"/>
        <end position="171"/>
    </location>
</feature>
<dbReference type="PROSITE" id="PS50109">
    <property type="entry name" value="HIS_KIN"/>
    <property type="match status" value="1"/>
</dbReference>
<dbReference type="AlphaFoldDB" id="F5RAG0"/>
<dbReference type="NCBIfam" id="TIGR00229">
    <property type="entry name" value="sensory_box"/>
    <property type="match status" value="4"/>
</dbReference>
<dbReference type="InterPro" id="IPR004358">
    <property type="entry name" value="Sig_transdc_His_kin-like_C"/>
</dbReference>
<dbReference type="PROSITE" id="PS50112">
    <property type="entry name" value="PAS"/>
    <property type="match status" value="3"/>
</dbReference>
<dbReference type="InterPro" id="IPR013767">
    <property type="entry name" value="PAS_fold"/>
</dbReference>
<dbReference type="EMBL" id="AFHG01000036">
    <property type="protein sequence ID" value="EGK72556.1"/>
    <property type="molecule type" value="Genomic_DNA"/>
</dbReference>
<dbReference type="Pfam" id="PF08448">
    <property type="entry name" value="PAS_4"/>
    <property type="match status" value="1"/>
</dbReference>
<comment type="catalytic activity">
    <reaction evidence="1">
        <text>ATP + protein L-histidine = ADP + protein N-phospho-L-histidine.</text>
        <dbReference type="EC" id="2.7.13.3"/>
    </reaction>
</comment>
<keyword evidence="4" id="KW-0597">Phosphoprotein</keyword>
<dbReference type="InterPro" id="IPR003661">
    <property type="entry name" value="HisK_dim/P_dom"/>
</dbReference>
<feature type="domain" description="PAC" evidence="10">
    <location>
        <begin position="311"/>
        <end position="363"/>
    </location>
</feature>
<feature type="domain" description="PAS" evidence="9">
    <location>
        <begin position="616"/>
        <end position="686"/>
    </location>
</feature>
<feature type="domain" description="PAS" evidence="9">
    <location>
        <begin position="260"/>
        <end position="307"/>
    </location>
</feature>
<dbReference type="OrthoDB" id="8552871at2"/>